<dbReference type="GO" id="GO:0043565">
    <property type="term" value="F:sequence-specific DNA binding"/>
    <property type="evidence" value="ECO:0007669"/>
    <property type="project" value="InterPro"/>
</dbReference>
<keyword evidence="3" id="KW-0805">Transcription regulation</keyword>
<dbReference type="PANTHER" id="PTHR32071">
    <property type="entry name" value="TRANSCRIPTIONAL REGULATORY PROTEIN"/>
    <property type="match status" value="1"/>
</dbReference>
<evidence type="ECO:0000313" key="8">
    <source>
        <dbReference type="EMBL" id="MBB6480385.1"/>
    </source>
</evidence>
<dbReference type="FunFam" id="3.40.50.300:FF:000006">
    <property type="entry name" value="DNA-binding transcriptional regulator NtrC"/>
    <property type="match status" value="1"/>
</dbReference>
<dbReference type="SUPFAM" id="SSF46689">
    <property type="entry name" value="Homeodomain-like"/>
    <property type="match status" value="1"/>
</dbReference>
<dbReference type="AlphaFoldDB" id="A0A841R901"/>
<dbReference type="PROSITE" id="PS50045">
    <property type="entry name" value="SIGMA54_INTERACT_4"/>
    <property type="match status" value="1"/>
</dbReference>
<dbReference type="Pfam" id="PF00158">
    <property type="entry name" value="Sigma54_activat"/>
    <property type="match status" value="1"/>
</dbReference>
<proteinExistence type="predicted"/>
<dbReference type="SMART" id="SM00065">
    <property type="entry name" value="GAF"/>
    <property type="match status" value="1"/>
</dbReference>
<dbReference type="SUPFAM" id="SSF52540">
    <property type="entry name" value="P-loop containing nucleoside triphosphate hydrolases"/>
    <property type="match status" value="1"/>
</dbReference>
<dbReference type="InterPro" id="IPR029016">
    <property type="entry name" value="GAF-like_dom_sf"/>
</dbReference>
<dbReference type="Gene3D" id="3.30.450.40">
    <property type="match status" value="1"/>
</dbReference>
<accession>A0A841R901</accession>
<evidence type="ECO:0000259" key="7">
    <source>
        <dbReference type="PROSITE" id="PS50045"/>
    </source>
</evidence>
<dbReference type="PROSITE" id="PS00688">
    <property type="entry name" value="SIGMA54_INTERACT_3"/>
    <property type="match status" value="1"/>
</dbReference>
<name>A0A841R901_9SPIO</name>
<dbReference type="InterPro" id="IPR002078">
    <property type="entry name" value="Sigma_54_int"/>
</dbReference>
<feature type="domain" description="Sigma-54 factor interaction" evidence="7">
    <location>
        <begin position="205"/>
        <end position="434"/>
    </location>
</feature>
<evidence type="ECO:0000256" key="1">
    <source>
        <dbReference type="ARBA" id="ARBA00022741"/>
    </source>
</evidence>
<dbReference type="Gene3D" id="3.40.50.300">
    <property type="entry name" value="P-loop containing nucleotide triphosphate hydrolases"/>
    <property type="match status" value="1"/>
</dbReference>
<evidence type="ECO:0000313" key="9">
    <source>
        <dbReference type="Proteomes" id="UP000587760"/>
    </source>
</evidence>
<dbReference type="Pfam" id="PF13185">
    <property type="entry name" value="GAF_2"/>
    <property type="match status" value="1"/>
</dbReference>
<dbReference type="Pfam" id="PF02954">
    <property type="entry name" value="HTH_8"/>
    <property type="match status" value="1"/>
</dbReference>
<dbReference type="InterPro" id="IPR025662">
    <property type="entry name" value="Sigma_54_int_dom_ATP-bd_1"/>
</dbReference>
<dbReference type="PROSITE" id="PS00676">
    <property type="entry name" value="SIGMA54_INTERACT_2"/>
    <property type="match status" value="1"/>
</dbReference>
<evidence type="ECO:0000256" key="4">
    <source>
        <dbReference type="ARBA" id="ARBA00023125"/>
    </source>
</evidence>
<dbReference type="InterPro" id="IPR009057">
    <property type="entry name" value="Homeodomain-like_sf"/>
</dbReference>
<dbReference type="InterPro" id="IPR025944">
    <property type="entry name" value="Sigma_54_int_dom_CS"/>
</dbReference>
<reference evidence="8 9" key="1">
    <citation type="submission" date="2020-08" db="EMBL/GenBank/DDBJ databases">
        <title>Genomic Encyclopedia of Type Strains, Phase IV (KMG-IV): sequencing the most valuable type-strain genomes for metagenomic binning, comparative biology and taxonomic classification.</title>
        <authorList>
            <person name="Goeker M."/>
        </authorList>
    </citation>
    <scope>NUCLEOTIDE SEQUENCE [LARGE SCALE GENOMIC DNA]</scope>
    <source>
        <strain evidence="8 9">DSM 2461</strain>
    </source>
</reference>
<keyword evidence="2" id="KW-0067">ATP-binding</keyword>
<dbReference type="Gene3D" id="1.10.10.60">
    <property type="entry name" value="Homeodomain-like"/>
    <property type="match status" value="1"/>
</dbReference>
<dbReference type="InterPro" id="IPR003018">
    <property type="entry name" value="GAF"/>
</dbReference>
<dbReference type="SUPFAM" id="SSF55781">
    <property type="entry name" value="GAF domain-like"/>
    <property type="match status" value="1"/>
</dbReference>
<evidence type="ECO:0000256" key="2">
    <source>
        <dbReference type="ARBA" id="ARBA00022840"/>
    </source>
</evidence>
<keyword evidence="4" id="KW-0238">DNA-binding</keyword>
<dbReference type="PRINTS" id="PR01590">
    <property type="entry name" value="HTHFIS"/>
</dbReference>
<feature type="coiled-coil region" evidence="6">
    <location>
        <begin position="164"/>
        <end position="198"/>
    </location>
</feature>
<evidence type="ECO:0000256" key="3">
    <source>
        <dbReference type="ARBA" id="ARBA00023015"/>
    </source>
</evidence>
<dbReference type="Pfam" id="PF25601">
    <property type="entry name" value="AAA_lid_14"/>
    <property type="match status" value="1"/>
</dbReference>
<dbReference type="Proteomes" id="UP000587760">
    <property type="component" value="Unassembled WGS sequence"/>
</dbReference>
<protein>
    <submittedName>
        <fullName evidence="8">Nif-specific regulatory protein</fullName>
    </submittedName>
</protein>
<keyword evidence="1" id="KW-0547">Nucleotide-binding</keyword>
<organism evidence="8 9">
    <name type="scientific">Spirochaeta isovalerica</name>
    <dbReference type="NCBI Taxonomy" id="150"/>
    <lineage>
        <taxon>Bacteria</taxon>
        <taxon>Pseudomonadati</taxon>
        <taxon>Spirochaetota</taxon>
        <taxon>Spirochaetia</taxon>
        <taxon>Spirochaetales</taxon>
        <taxon>Spirochaetaceae</taxon>
        <taxon>Spirochaeta</taxon>
    </lineage>
</organism>
<dbReference type="InterPro" id="IPR025943">
    <property type="entry name" value="Sigma_54_int_dom_ATP-bd_2"/>
</dbReference>
<dbReference type="InterPro" id="IPR003593">
    <property type="entry name" value="AAA+_ATPase"/>
</dbReference>
<dbReference type="GO" id="GO:0005524">
    <property type="term" value="F:ATP binding"/>
    <property type="evidence" value="ECO:0007669"/>
    <property type="project" value="UniProtKB-KW"/>
</dbReference>
<dbReference type="PANTHER" id="PTHR32071:SF57">
    <property type="entry name" value="C4-DICARBOXYLATE TRANSPORT TRANSCRIPTIONAL REGULATORY PROTEIN DCTD"/>
    <property type="match status" value="1"/>
</dbReference>
<comment type="caution">
    <text evidence="8">The sequence shown here is derived from an EMBL/GenBank/DDBJ whole genome shotgun (WGS) entry which is preliminary data.</text>
</comment>
<dbReference type="InterPro" id="IPR058031">
    <property type="entry name" value="AAA_lid_NorR"/>
</dbReference>
<evidence type="ECO:0000256" key="6">
    <source>
        <dbReference type="SAM" id="Coils"/>
    </source>
</evidence>
<dbReference type="EMBL" id="JACHGJ010000003">
    <property type="protein sequence ID" value="MBB6480385.1"/>
    <property type="molecule type" value="Genomic_DNA"/>
</dbReference>
<keyword evidence="5" id="KW-0804">Transcription</keyword>
<dbReference type="InterPro" id="IPR002197">
    <property type="entry name" value="HTH_Fis"/>
</dbReference>
<evidence type="ECO:0000256" key="5">
    <source>
        <dbReference type="ARBA" id="ARBA00023163"/>
    </source>
</evidence>
<dbReference type="SMART" id="SM00382">
    <property type="entry name" value="AAA"/>
    <property type="match status" value="1"/>
</dbReference>
<dbReference type="RefSeq" id="WP_184746570.1">
    <property type="nucleotide sequence ID" value="NZ_JACHGJ010000003.1"/>
</dbReference>
<gene>
    <name evidence="8" type="ORF">HNR50_002048</name>
</gene>
<dbReference type="CDD" id="cd00009">
    <property type="entry name" value="AAA"/>
    <property type="match status" value="1"/>
</dbReference>
<dbReference type="GO" id="GO:0006355">
    <property type="term" value="P:regulation of DNA-templated transcription"/>
    <property type="evidence" value="ECO:0007669"/>
    <property type="project" value="InterPro"/>
</dbReference>
<keyword evidence="6" id="KW-0175">Coiled coil</keyword>
<sequence length="518" mass="58204">MTATQDSIHYRKQIQNMTLLFEVSQLLDKSMDLTEVITPVLQTISDSTNYKTIVLTLIDENTGQISIESSLGLSEDVTKDVVYRLGEGITGKVVQSGEAMVIPHINEETDYLDKLDQRSGKTEDRSFICVPIKQGSKILGALGAGRLFTSEAELDEDLRILTILASLIARAAELRKKASEEKRRLTQENNRLHRELKEKYRPDNMIGNSQNMQEVYSLINQVSKSDATVLIRGESGTGKELVASAIHYNSLRADKPFVRVNCAALPESVIESELFGHEKGSFTGAVSTRKGRFEMADGGTIFLDEIGELSHMTQVKLLRVLQEREIERVGSMNTIKINVRVITATNRNLEEEIKNGSFREDLYYRLNVFPIHIPPLRQRKTDIMLLADYFAEKYGKKNGKNIKRITSTSIDLFQSYHWPGNVRELENVIERAALLSTDEVIHAYHLPPSLQSAESTDTSLHSTLQEAVDSLEKELIKDALKTARGNRASAARALGISERIIGLRVDKYGIDCSKYKNR</sequence>
<dbReference type="PROSITE" id="PS00675">
    <property type="entry name" value="SIGMA54_INTERACT_1"/>
    <property type="match status" value="1"/>
</dbReference>
<keyword evidence="9" id="KW-1185">Reference proteome</keyword>
<dbReference type="InterPro" id="IPR027417">
    <property type="entry name" value="P-loop_NTPase"/>
</dbReference>
<dbReference type="Gene3D" id="1.10.8.60">
    <property type="match status" value="1"/>
</dbReference>